<dbReference type="STRING" id="1207063.P24_15179"/>
<dbReference type="EMBL" id="AMRL01000024">
    <property type="protein sequence ID" value="EKE70897.1"/>
    <property type="molecule type" value="Genomic_DNA"/>
</dbReference>
<dbReference type="RefSeq" id="WP_008945639.1">
    <property type="nucleotide sequence ID" value="NZ_AMRL01000024.1"/>
</dbReference>
<organism evidence="1 2">
    <name type="scientific">Oceanibaculum indicum P24</name>
    <dbReference type="NCBI Taxonomy" id="1207063"/>
    <lineage>
        <taxon>Bacteria</taxon>
        <taxon>Pseudomonadati</taxon>
        <taxon>Pseudomonadota</taxon>
        <taxon>Alphaproteobacteria</taxon>
        <taxon>Rhodospirillales</taxon>
        <taxon>Oceanibaculaceae</taxon>
        <taxon>Oceanibaculum</taxon>
    </lineage>
</organism>
<dbReference type="Proteomes" id="UP000006746">
    <property type="component" value="Unassembled WGS sequence"/>
</dbReference>
<evidence type="ECO:0000313" key="2">
    <source>
        <dbReference type="Proteomes" id="UP000006746"/>
    </source>
</evidence>
<evidence type="ECO:0000313" key="1">
    <source>
        <dbReference type="EMBL" id="EKE70897.1"/>
    </source>
</evidence>
<keyword evidence="2" id="KW-1185">Reference proteome</keyword>
<accession>K2J7J3</accession>
<gene>
    <name evidence="1" type="ORF">P24_15179</name>
</gene>
<comment type="caution">
    <text evidence="1">The sequence shown here is derived from an EMBL/GenBank/DDBJ whole genome shotgun (WGS) entry which is preliminary data.</text>
</comment>
<dbReference type="PATRIC" id="fig|1207063.3.peg.3062"/>
<sequence>MAIWLVEIDLVKPDGSEETVRFSCPEIVPFAPDDPDRPNIAYDPDLIEPANLDISLPRDPDRGIGEIGGGAVVISNAGGRYGWMLGCGAKAVRSLVGPDDAAAYSDFTKILDGQGGAIEVDSTTARPGRIIVPVADARLLLDAYAQDVRYSGDPLEDYEGTADDLAEAPKPLGLGDLSAGNVPGPVVATAPHIVYQLSEDGFSSLDGISAAGGDAALVDGGDLSGSAFDAAVPDSGEYVTDAARGLVKLADTPSAELTFDFTGPAGSGLTALYGAALDTPPALLEWLLRKWGVPGSKIGSSFAGIDVPVKVGIWLGTQDVRRRELVELLCRSFLGWCLPDGNDVWQVGRIALPAGSPDAILRDADVFGLEPDGWGYPIPISGATVLWGRNYREMRGNEVAGAVRESDPARAAWLAERYRRVHRDSPAGVLAAFPSAQPVTLETVLTDGDDAAALAEAAITAFGGPRRPIRISTPLTDATRALRPGGLVQLDTGLDGSPEAGAGELAPWAGLYRVTGILPTQPGLGMVTLRLWGAVPTE</sequence>
<proteinExistence type="predicted"/>
<name>K2J7J3_9PROT</name>
<protein>
    <submittedName>
        <fullName evidence="1">Uncharacterized protein</fullName>
    </submittedName>
</protein>
<reference evidence="1 2" key="1">
    <citation type="journal article" date="2012" name="J. Bacteriol.">
        <title>Genome Sequence of Oceanibaculum indicum Type Strain P24.</title>
        <authorList>
            <person name="Lai Q."/>
            <person name="Shao Z."/>
        </authorList>
    </citation>
    <scope>NUCLEOTIDE SEQUENCE [LARGE SCALE GENOMIC DNA]</scope>
    <source>
        <strain evidence="1 2">P24</strain>
    </source>
</reference>
<dbReference type="AlphaFoldDB" id="K2J7J3"/>